<keyword evidence="7" id="KW-1185">Reference proteome</keyword>
<evidence type="ECO:0000313" key="7">
    <source>
        <dbReference type="Proteomes" id="UP000663866"/>
    </source>
</evidence>
<dbReference type="AlphaFoldDB" id="A0A816MDE6"/>
<dbReference type="Proteomes" id="UP000681967">
    <property type="component" value="Unassembled WGS sequence"/>
</dbReference>
<reference evidence="2" key="1">
    <citation type="submission" date="2021-02" db="EMBL/GenBank/DDBJ databases">
        <authorList>
            <person name="Nowell W R."/>
        </authorList>
    </citation>
    <scope>NUCLEOTIDE SEQUENCE</scope>
</reference>
<organism evidence="2 6">
    <name type="scientific">Rotaria magnacalcarata</name>
    <dbReference type="NCBI Taxonomy" id="392030"/>
    <lineage>
        <taxon>Eukaryota</taxon>
        <taxon>Metazoa</taxon>
        <taxon>Spiralia</taxon>
        <taxon>Gnathifera</taxon>
        <taxon>Rotifera</taxon>
        <taxon>Eurotatoria</taxon>
        <taxon>Bdelloidea</taxon>
        <taxon>Philodinida</taxon>
        <taxon>Philodinidae</taxon>
        <taxon>Rotaria</taxon>
    </lineage>
</organism>
<comment type="caution">
    <text evidence="2">The sequence shown here is derived from an EMBL/GenBank/DDBJ whole genome shotgun (WGS) entry which is preliminary data.</text>
</comment>
<dbReference type="Proteomes" id="UP000663866">
    <property type="component" value="Unassembled WGS sequence"/>
</dbReference>
<dbReference type="Proteomes" id="UP000663855">
    <property type="component" value="Unassembled WGS sequence"/>
</dbReference>
<evidence type="ECO:0000313" key="3">
    <source>
        <dbReference type="EMBL" id="CAF4069642.1"/>
    </source>
</evidence>
<dbReference type="EMBL" id="CAJNRE010002772">
    <property type="protein sequence ID" value="CAF1990940.1"/>
    <property type="molecule type" value="Genomic_DNA"/>
</dbReference>
<protein>
    <submittedName>
        <fullName evidence="2">Uncharacterized protein</fullName>
    </submittedName>
</protein>
<dbReference type="EMBL" id="CAJOBF010007383">
    <property type="protein sequence ID" value="CAF4231209.1"/>
    <property type="molecule type" value="Genomic_DNA"/>
</dbReference>
<dbReference type="EMBL" id="CAJOBG010004501">
    <property type="protein sequence ID" value="CAF4113558.1"/>
    <property type="molecule type" value="Genomic_DNA"/>
</dbReference>
<dbReference type="EMBL" id="CAJNOV010015766">
    <property type="protein sequence ID" value="CAF1579467.1"/>
    <property type="molecule type" value="Genomic_DNA"/>
</dbReference>
<evidence type="ECO:0000313" key="1">
    <source>
        <dbReference type="EMBL" id="CAF1579467.1"/>
    </source>
</evidence>
<dbReference type="EMBL" id="CAJOBH010006905">
    <property type="protein sequence ID" value="CAF4069642.1"/>
    <property type="molecule type" value="Genomic_DNA"/>
</dbReference>
<accession>A0A816MDE6</accession>
<dbReference type="Proteomes" id="UP000663824">
    <property type="component" value="Unassembled WGS sequence"/>
</dbReference>
<gene>
    <name evidence="3" type="ORF">BYL167_LOCUS17440</name>
    <name evidence="1" type="ORF">CJN711_LOCUS32823</name>
    <name evidence="2" type="ORF">MBJ925_LOCUS7767</name>
    <name evidence="4" type="ORF">OVN521_LOCUS21562</name>
    <name evidence="5" type="ORF">UXM345_LOCUS29653</name>
</gene>
<name>A0A816MDE6_9BILA</name>
<sequence length="92" mass="10698">MNDFVPHHQTTVANELLIDGPNQVILVADGAYLFCQKSSNSEFQRRTYSQHKHRHLVKPMVIIRDAPIPIRVNSILKIARNWLELELELVRN</sequence>
<evidence type="ECO:0000313" key="4">
    <source>
        <dbReference type="EMBL" id="CAF4113558.1"/>
    </source>
</evidence>
<evidence type="ECO:0000313" key="2">
    <source>
        <dbReference type="EMBL" id="CAF1990940.1"/>
    </source>
</evidence>
<dbReference type="Proteomes" id="UP000663842">
    <property type="component" value="Unassembled WGS sequence"/>
</dbReference>
<evidence type="ECO:0000313" key="6">
    <source>
        <dbReference type="Proteomes" id="UP000663824"/>
    </source>
</evidence>
<proteinExistence type="predicted"/>
<evidence type="ECO:0000313" key="5">
    <source>
        <dbReference type="EMBL" id="CAF4231209.1"/>
    </source>
</evidence>